<dbReference type="PROSITE" id="PS50011">
    <property type="entry name" value="PROTEIN_KINASE_DOM"/>
    <property type="match status" value="1"/>
</dbReference>
<dbReference type="SUPFAM" id="SSF56112">
    <property type="entry name" value="Protein kinase-like (PK-like)"/>
    <property type="match status" value="1"/>
</dbReference>
<dbReference type="InterPro" id="IPR001611">
    <property type="entry name" value="Leu-rich_rpt"/>
</dbReference>
<evidence type="ECO:0000256" key="4">
    <source>
        <dbReference type="SAM" id="Phobius"/>
    </source>
</evidence>
<keyword evidence="1" id="KW-0433">Leucine-rich repeat</keyword>
<evidence type="ECO:0000256" key="1">
    <source>
        <dbReference type="ARBA" id="ARBA00022614"/>
    </source>
</evidence>
<evidence type="ECO:0000313" key="7">
    <source>
        <dbReference type="Proteomes" id="UP001632037"/>
    </source>
</evidence>
<proteinExistence type="predicted"/>
<keyword evidence="4" id="KW-0812">Transmembrane</keyword>
<evidence type="ECO:0000259" key="5">
    <source>
        <dbReference type="PROSITE" id="PS50011"/>
    </source>
</evidence>
<dbReference type="InterPro" id="IPR032675">
    <property type="entry name" value="LRR_dom_sf"/>
</dbReference>
<dbReference type="SMART" id="SM00220">
    <property type="entry name" value="S_TKc"/>
    <property type="match status" value="1"/>
</dbReference>
<feature type="region of interest" description="Disordered" evidence="3">
    <location>
        <begin position="355"/>
        <end position="378"/>
    </location>
</feature>
<dbReference type="InterPro" id="IPR000719">
    <property type="entry name" value="Prot_kinase_dom"/>
</dbReference>
<keyword evidence="7" id="KW-1185">Reference proteome</keyword>
<dbReference type="InterPro" id="IPR008271">
    <property type="entry name" value="Ser/Thr_kinase_AS"/>
</dbReference>
<dbReference type="PANTHER" id="PTHR44329:SF214">
    <property type="entry name" value="PROTEIN KINASE DOMAIN-CONTAINING PROTEIN"/>
    <property type="match status" value="1"/>
</dbReference>
<dbReference type="AlphaFoldDB" id="A0ABD3EU09"/>
<name>A0ABD3EU09_9STRA</name>
<dbReference type="Gene3D" id="3.80.10.10">
    <property type="entry name" value="Ribonuclease Inhibitor"/>
    <property type="match status" value="2"/>
</dbReference>
<accession>A0ABD3EU09</accession>
<dbReference type="PROSITE" id="PS00108">
    <property type="entry name" value="PROTEIN_KINASE_ST"/>
    <property type="match status" value="1"/>
</dbReference>
<dbReference type="Gene3D" id="1.10.510.10">
    <property type="entry name" value="Transferase(Phosphotransferase) domain 1"/>
    <property type="match status" value="1"/>
</dbReference>
<comment type="caution">
    <text evidence="6">The sequence shown here is derived from an EMBL/GenBank/DDBJ whole genome shotgun (WGS) entry which is preliminary data.</text>
</comment>
<gene>
    <name evidence="6" type="ORF">V7S43_017167</name>
</gene>
<keyword evidence="4" id="KW-1133">Transmembrane helix</keyword>
<dbReference type="EMBL" id="JBIMZQ010000059">
    <property type="protein sequence ID" value="KAL3657962.1"/>
    <property type="molecule type" value="Genomic_DNA"/>
</dbReference>
<dbReference type="PROSITE" id="PS51450">
    <property type="entry name" value="LRR"/>
    <property type="match status" value="1"/>
</dbReference>
<evidence type="ECO:0000256" key="3">
    <source>
        <dbReference type="SAM" id="MobiDB-lite"/>
    </source>
</evidence>
<feature type="domain" description="Protein kinase" evidence="5">
    <location>
        <begin position="404"/>
        <end position="715"/>
    </location>
</feature>
<keyword evidence="4" id="KW-0472">Membrane</keyword>
<reference evidence="6 7" key="1">
    <citation type="submission" date="2024-09" db="EMBL/GenBank/DDBJ databases">
        <title>Genome sequencing and assembly of Phytophthora oleae, isolate VK10A, causative agent of rot of olive drupes.</title>
        <authorList>
            <person name="Conti Taguali S."/>
            <person name="Riolo M."/>
            <person name="La Spada F."/>
            <person name="Cacciola S.O."/>
            <person name="Dionisio G."/>
        </authorList>
    </citation>
    <scope>NUCLEOTIDE SEQUENCE [LARGE SCALE GENOMIC DNA]</scope>
    <source>
        <strain evidence="6 7">VK10A</strain>
    </source>
</reference>
<keyword evidence="2" id="KW-0677">Repeat</keyword>
<dbReference type="PANTHER" id="PTHR44329">
    <property type="entry name" value="SERINE/THREONINE-PROTEIN KINASE TNNI3K-RELATED"/>
    <property type="match status" value="1"/>
</dbReference>
<evidence type="ECO:0000256" key="2">
    <source>
        <dbReference type="ARBA" id="ARBA00022737"/>
    </source>
</evidence>
<sequence>MTSISCPWACPSVTTLLRDCGSSTSLSSSSSSLFLASSTRRKLLLQAENASETCSNVMAVDVTSLSGLGVQAANLTNATITELNLTDNSVANVQDLQLPETLQQLFLSQNDLTSLEIPESWKYLELLDVSDNPIANFTAEGKDGPKILVARNTSLSSMKEAVFPDTLRQLDLSVTTIENWGNFTPPTDLSDLIVQDSSMEVLGPANFSACQRSFTMDFSGNSITAIRGVRFPPNLRVLFLNGSSVTQFEVCKTDVEVLERLEAFNVTTLSLADDSCSDAATATPVMIVNTSYSICVLTDSAFESKYESGKVSSSTSLTTLLLLLFSLASAVFVLLMLFVIKRKVIDERRTKAARAEKLKAEQPASEGSSDDEKSDKMRMSSAILTDDVRSDPDFERYRIPQNDLEVTKQLSKGAGGVVHLAVWKSMQEQVVVKRVAPEKSKNVSELQRFTREIRLYASLKHSKIVTFRGIAWSSLADLSLVLEYMPNGDLAQFLERQQMLDSQRRGWSWSTDEDSGFTNSKLTVALDVADALVYLHSFTEPVMHRDLKAQNILLNKKWVAKISDFGVSKRWKQRDEHRGVSSGGPQTAEVGTAAWIAPEVIKGARYDQKADIYSFGVVMCELDTCLRPYALGVADDHSASGMTSFNSKASSDEEIRSLLSSNATLALAVSEKGVMPAFHPDCPRAILDLARRCLSYEPDDRPTAKELWRLLQDLVAPGALLTTSRKATLTESIRHVRTSV</sequence>
<dbReference type="InterPro" id="IPR051681">
    <property type="entry name" value="Ser/Thr_Kinases-Pseudokinases"/>
</dbReference>
<dbReference type="SUPFAM" id="SSF52058">
    <property type="entry name" value="L domain-like"/>
    <property type="match status" value="1"/>
</dbReference>
<dbReference type="Proteomes" id="UP001632037">
    <property type="component" value="Unassembled WGS sequence"/>
</dbReference>
<evidence type="ECO:0000313" key="6">
    <source>
        <dbReference type="EMBL" id="KAL3657962.1"/>
    </source>
</evidence>
<dbReference type="Pfam" id="PF00069">
    <property type="entry name" value="Pkinase"/>
    <property type="match status" value="1"/>
</dbReference>
<feature type="transmembrane region" description="Helical" evidence="4">
    <location>
        <begin position="320"/>
        <end position="340"/>
    </location>
</feature>
<protein>
    <recommendedName>
        <fullName evidence="5">Protein kinase domain-containing protein</fullName>
    </recommendedName>
</protein>
<organism evidence="6 7">
    <name type="scientific">Phytophthora oleae</name>
    <dbReference type="NCBI Taxonomy" id="2107226"/>
    <lineage>
        <taxon>Eukaryota</taxon>
        <taxon>Sar</taxon>
        <taxon>Stramenopiles</taxon>
        <taxon>Oomycota</taxon>
        <taxon>Peronosporomycetes</taxon>
        <taxon>Peronosporales</taxon>
        <taxon>Peronosporaceae</taxon>
        <taxon>Phytophthora</taxon>
    </lineage>
</organism>
<dbReference type="InterPro" id="IPR011009">
    <property type="entry name" value="Kinase-like_dom_sf"/>
</dbReference>